<dbReference type="Gene3D" id="1.20.58.340">
    <property type="entry name" value="Magnesium transport protein CorA, transmembrane region"/>
    <property type="match status" value="1"/>
</dbReference>
<gene>
    <name evidence="4" type="ORF">PCOL08062_LOCUS7067</name>
</gene>
<feature type="region of interest" description="Disordered" evidence="3">
    <location>
        <begin position="135"/>
        <end position="170"/>
    </location>
</feature>
<name>A0A7R9TPU7_9VIRI</name>
<feature type="compositionally biased region" description="Gly residues" evidence="3">
    <location>
        <begin position="148"/>
        <end position="170"/>
    </location>
</feature>
<reference evidence="4" key="1">
    <citation type="submission" date="2021-01" db="EMBL/GenBank/DDBJ databases">
        <authorList>
            <person name="Corre E."/>
            <person name="Pelletier E."/>
            <person name="Niang G."/>
            <person name="Scheremetjew M."/>
            <person name="Finn R."/>
            <person name="Kale V."/>
            <person name="Holt S."/>
            <person name="Cochrane G."/>
            <person name="Meng A."/>
            <person name="Brown T."/>
            <person name="Cohen L."/>
        </authorList>
    </citation>
    <scope>NUCLEOTIDE SEQUENCE</scope>
    <source>
        <strain evidence="4">CCMP1413</strain>
    </source>
</reference>
<comment type="similarity">
    <text evidence="1 2">Belongs to the CorA metal ion transporter (MIT) (TC 1.A.35.5) family.</text>
</comment>
<feature type="region of interest" description="Disordered" evidence="3">
    <location>
        <begin position="1"/>
        <end position="34"/>
    </location>
</feature>
<comment type="subcellular location">
    <subcellularLocation>
        <location evidence="2">Membrane</location>
        <topology evidence="2">Multi-pass membrane protein</topology>
    </subcellularLocation>
</comment>
<feature type="transmembrane region" description="Helical" evidence="2">
    <location>
        <begin position="634"/>
        <end position="656"/>
    </location>
</feature>
<feature type="region of interest" description="Disordered" evidence="3">
    <location>
        <begin position="64"/>
        <end position="89"/>
    </location>
</feature>
<feature type="compositionally biased region" description="Basic and acidic residues" evidence="3">
    <location>
        <begin position="361"/>
        <end position="377"/>
    </location>
</feature>
<dbReference type="CDD" id="cd12823">
    <property type="entry name" value="Mrs2_Mfm1p-like"/>
    <property type="match status" value="1"/>
</dbReference>
<dbReference type="GO" id="GO:0016020">
    <property type="term" value="C:membrane"/>
    <property type="evidence" value="ECO:0007669"/>
    <property type="project" value="UniProtKB-SubCell"/>
</dbReference>
<accession>A0A7R9TPU7</accession>
<keyword evidence="2" id="KW-0460">Magnesium</keyword>
<feature type="region of interest" description="Disordered" evidence="3">
    <location>
        <begin position="310"/>
        <end position="341"/>
    </location>
</feature>
<evidence type="ECO:0000313" key="4">
    <source>
        <dbReference type="EMBL" id="CAD8241350.1"/>
    </source>
</evidence>
<dbReference type="InterPro" id="IPR039204">
    <property type="entry name" value="MRS2-like"/>
</dbReference>
<feature type="region of interest" description="Disordered" evidence="3">
    <location>
        <begin position="359"/>
        <end position="380"/>
    </location>
</feature>
<feature type="transmembrane region" description="Helical" evidence="2">
    <location>
        <begin position="593"/>
        <end position="614"/>
    </location>
</feature>
<evidence type="ECO:0000256" key="3">
    <source>
        <dbReference type="SAM" id="MobiDB-lite"/>
    </source>
</evidence>
<dbReference type="PANTHER" id="PTHR13890:SF31">
    <property type="entry name" value="MAGNESIUM TRANSPORTER MRS2-2-RELATED"/>
    <property type="match status" value="1"/>
</dbReference>
<protein>
    <recommendedName>
        <fullName evidence="2">Magnesium transporter</fullName>
    </recommendedName>
</protein>
<dbReference type="GO" id="GO:0015095">
    <property type="term" value="F:magnesium ion transmembrane transporter activity"/>
    <property type="evidence" value="ECO:0007669"/>
    <property type="project" value="TreeGrafter"/>
</dbReference>
<keyword evidence="2" id="KW-0472">Membrane</keyword>
<keyword evidence="2" id="KW-0406">Ion transport</keyword>
<feature type="compositionally biased region" description="Gly residues" evidence="3">
    <location>
        <begin position="509"/>
        <end position="520"/>
    </location>
</feature>
<keyword evidence="2" id="KW-1133">Transmembrane helix</keyword>
<dbReference type="EMBL" id="HBDZ01009241">
    <property type="protein sequence ID" value="CAD8241350.1"/>
    <property type="molecule type" value="Transcribed_RNA"/>
</dbReference>
<keyword evidence="2" id="KW-0812">Transmembrane</keyword>
<dbReference type="PANTHER" id="PTHR13890">
    <property type="entry name" value="RNA SPLICING PROTEIN MRS2, MITOCHONDRIAL"/>
    <property type="match status" value="1"/>
</dbReference>
<feature type="compositionally biased region" description="Low complexity" evidence="3">
    <location>
        <begin position="310"/>
        <end position="320"/>
    </location>
</feature>
<keyword evidence="2" id="KW-0813">Transport</keyword>
<evidence type="ECO:0000256" key="2">
    <source>
        <dbReference type="RuleBase" id="RU366041"/>
    </source>
</evidence>
<evidence type="ECO:0000256" key="1">
    <source>
        <dbReference type="ARBA" id="ARBA00007535"/>
    </source>
</evidence>
<feature type="compositionally biased region" description="Low complexity" evidence="3">
    <location>
        <begin position="1"/>
        <end position="22"/>
    </location>
</feature>
<proteinExistence type="inferred from homology"/>
<dbReference type="AlphaFoldDB" id="A0A7R9TPU7"/>
<sequence length="663" mass="70273">MAGVGARKPPVVPVPGGAPDAGQETTPPQGTPVARLRRIDTPMAAASVGRTFDGAAGGLDGGAQGAAGGGGVAAGAAAPPRHRRSSSGYAFPLLGSMARMGRGSMGKTTRMTPNKWSFDDLATKVYGDAARAPMQGPGAVGSSVGSVGSSGGAGAGGGGGGANGSAGVGGSVAAPRQRTWLVFESSGAVRKYSAEKHRLVRRLAVPARDLRVLDPASHTPAAILCREKALVVNLGFIRMVLCADEAYLLYSGFDQLQSRQVRAFAERLRVQLEARAEVSHPAVAGANRDSGYASDGDLSAGRGGRRFGGYSSDASDVSASPAKQVRKSSEPDCDQLSPGDDGGIEAELLLGSAALGAMGGHDGRAGDGRDSSRDSEMSKFGGGLFRQRQQNFFEFRVLESALERVVSDLENETDELERLAYPALDQLTYDVTSSNLDSVRKIKGKMNRLHNRATQFRDELEQLLANDDDMNEMYLTRKLVAEADEPLSTPFGDGDERFGGSDSEDEGSVRGGVGGSGRGGASAQRLLHEGKLQQQPQQVYDVEEIEDLLETYNEQVLACVYKLSTLREYIDDTEDYIAIMQDSHRNRLIQMDLMISCGTFCLTVTAVVASLFGMNIPNPLGGLLNGDDEDYSRWYAITWSFIALALVVFVVLVYVAKRRAVLR</sequence>
<feature type="region of interest" description="Disordered" evidence="3">
    <location>
        <begin position="485"/>
        <end position="522"/>
    </location>
</feature>
<comment type="function">
    <text evidence="2">Magnesium transporter that may mediate the influx of magnesium.</text>
</comment>
<feature type="compositionally biased region" description="Gly residues" evidence="3">
    <location>
        <begin position="64"/>
        <end position="73"/>
    </location>
</feature>
<dbReference type="Pfam" id="PF22099">
    <property type="entry name" value="MRS2-like"/>
    <property type="match status" value="2"/>
</dbReference>
<organism evidence="4">
    <name type="scientific">Prasinoderma coloniale</name>
    <dbReference type="NCBI Taxonomy" id="156133"/>
    <lineage>
        <taxon>Eukaryota</taxon>
        <taxon>Viridiplantae</taxon>
        <taxon>Prasinodermophyta</taxon>
        <taxon>Prasinodermophyceae</taxon>
        <taxon>Prasinodermales</taxon>
        <taxon>Prasinodermaceae</taxon>
        <taxon>Prasinoderma</taxon>
    </lineage>
</organism>
<dbReference type="Gene3D" id="2.40.128.330">
    <property type="match status" value="1"/>
</dbReference>